<dbReference type="InterPro" id="IPR050109">
    <property type="entry name" value="HTH-type_TetR-like_transc_reg"/>
</dbReference>
<evidence type="ECO:0000256" key="2">
    <source>
        <dbReference type="ARBA" id="ARBA00023015"/>
    </source>
</evidence>
<dbReference type="PANTHER" id="PTHR30055">
    <property type="entry name" value="HTH-TYPE TRANSCRIPTIONAL REGULATOR RUTR"/>
    <property type="match status" value="1"/>
</dbReference>
<dbReference type="InterPro" id="IPR009057">
    <property type="entry name" value="Homeodomain-like_sf"/>
</dbReference>
<name>A0A8J3M8Z9_9RHOB</name>
<gene>
    <name evidence="8" type="ORF">GCM10017056_16500</name>
</gene>
<dbReference type="Pfam" id="PF17932">
    <property type="entry name" value="TetR_C_24"/>
    <property type="match status" value="1"/>
</dbReference>
<evidence type="ECO:0000256" key="1">
    <source>
        <dbReference type="ARBA" id="ARBA00022491"/>
    </source>
</evidence>
<feature type="region of interest" description="Disordered" evidence="6">
    <location>
        <begin position="1"/>
        <end position="21"/>
    </location>
</feature>
<sequence>MGNPNVKPRQDGKGSKSESRREELLRKAADLIAQKGFEGTSMRDIAAAVNILPGSLYHHFKSKEDMLIEIHQRVVDRMYDRVVEAIEAGKTPWEKLENAAVAHFEGLIESRNLVNIISPNFPEERGAINEQIKEQRSRYEDVFRDLFAGLDLRPDVQPNVLRLQVLGSLNFAPFWFREGGGLTATDVARQFVRNLRQGCAPLA</sequence>
<feature type="compositionally biased region" description="Basic and acidic residues" evidence="6">
    <location>
        <begin position="8"/>
        <end position="21"/>
    </location>
</feature>
<dbReference type="EMBL" id="BNCJ01000003">
    <property type="protein sequence ID" value="GHF45567.1"/>
    <property type="molecule type" value="Genomic_DNA"/>
</dbReference>
<dbReference type="InterPro" id="IPR041490">
    <property type="entry name" value="KstR2_TetR_C"/>
</dbReference>
<dbReference type="SUPFAM" id="SSF46689">
    <property type="entry name" value="Homeodomain-like"/>
    <property type="match status" value="1"/>
</dbReference>
<dbReference type="PROSITE" id="PS50977">
    <property type="entry name" value="HTH_TETR_2"/>
    <property type="match status" value="1"/>
</dbReference>
<dbReference type="Gene3D" id="1.10.10.60">
    <property type="entry name" value="Homeodomain-like"/>
    <property type="match status" value="1"/>
</dbReference>
<dbReference type="Proteomes" id="UP000626220">
    <property type="component" value="Unassembled WGS sequence"/>
</dbReference>
<comment type="caution">
    <text evidence="8">The sequence shown here is derived from an EMBL/GenBank/DDBJ whole genome shotgun (WGS) entry which is preliminary data.</text>
</comment>
<proteinExistence type="predicted"/>
<feature type="domain" description="HTH tetR-type" evidence="7">
    <location>
        <begin position="18"/>
        <end position="78"/>
    </location>
</feature>
<organism evidence="8 9">
    <name type="scientific">Seohaeicola zhoushanensis</name>
    <dbReference type="NCBI Taxonomy" id="1569283"/>
    <lineage>
        <taxon>Bacteria</taxon>
        <taxon>Pseudomonadati</taxon>
        <taxon>Pseudomonadota</taxon>
        <taxon>Alphaproteobacteria</taxon>
        <taxon>Rhodobacterales</taxon>
        <taxon>Roseobacteraceae</taxon>
        <taxon>Seohaeicola</taxon>
    </lineage>
</organism>
<keyword evidence="3 5" id="KW-0238">DNA-binding</keyword>
<keyword evidence="4" id="KW-0804">Transcription</keyword>
<protein>
    <submittedName>
        <fullName evidence="8">Putative transcriptional regulator TetR family protein</fullName>
    </submittedName>
</protein>
<dbReference type="SUPFAM" id="SSF48498">
    <property type="entry name" value="Tetracyclin repressor-like, C-terminal domain"/>
    <property type="match status" value="1"/>
</dbReference>
<dbReference type="AlphaFoldDB" id="A0A8J3M8Z9"/>
<dbReference type="InterPro" id="IPR036271">
    <property type="entry name" value="Tet_transcr_reg_TetR-rel_C_sf"/>
</dbReference>
<evidence type="ECO:0000313" key="8">
    <source>
        <dbReference type="EMBL" id="GHF45567.1"/>
    </source>
</evidence>
<dbReference type="GO" id="GO:0000976">
    <property type="term" value="F:transcription cis-regulatory region binding"/>
    <property type="evidence" value="ECO:0007669"/>
    <property type="project" value="TreeGrafter"/>
</dbReference>
<evidence type="ECO:0000259" key="7">
    <source>
        <dbReference type="PROSITE" id="PS50977"/>
    </source>
</evidence>
<dbReference type="GO" id="GO:0003700">
    <property type="term" value="F:DNA-binding transcription factor activity"/>
    <property type="evidence" value="ECO:0007669"/>
    <property type="project" value="TreeGrafter"/>
</dbReference>
<dbReference type="Gene3D" id="1.10.357.10">
    <property type="entry name" value="Tetracycline Repressor, domain 2"/>
    <property type="match status" value="1"/>
</dbReference>
<keyword evidence="2" id="KW-0805">Transcription regulation</keyword>
<dbReference type="InterPro" id="IPR001647">
    <property type="entry name" value="HTH_TetR"/>
</dbReference>
<keyword evidence="9" id="KW-1185">Reference proteome</keyword>
<accession>A0A8J3M8Z9</accession>
<dbReference type="PANTHER" id="PTHR30055:SF175">
    <property type="entry name" value="HTH-TYPE TRANSCRIPTIONAL REPRESSOR KSTR2"/>
    <property type="match status" value="1"/>
</dbReference>
<evidence type="ECO:0000256" key="4">
    <source>
        <dbReference type="ARBA" id="ARBA00023163"/>
    </source>
</evidence>
<dbReference type="Pfam" id="PF00440">
    <property type="entry name" value="TetR_N"/>
    <property type="match status" value="1"/>
</dbReference>
<evidence type="ECO:0000256" key="5">
    <source>
        <dbReference type="PROSITE-ProRule" id="PRU00335"/>
    </source>
</evidence>
<reference evidence="8" key="2">
    <citation type="submission" date="2020-09" db="EMBL/GenBank/DDBJ databases">
        <authorList>
            <person name="Sun Q."/>
            <person name="Kim S."/>
        </authorList>
    </citation>
    <scope>NUCLEOTIDE SEQUENCE</scope>
    <source>
        <strain evidence="8">KCTC 42650</strain>
    </source>
</reference>
<evidence type="ECO:0000256" key="3">
    <source>
        <dbReference type="ARBA" id="ARBA00023125"/>
    </source>
</evidence>
<evidence type="ECO:0000313" key="9">
    <source>
        <dbReference type="Proteomes" id="UP000626220"/>
    </source>
</evidence>
<reference evidence="8" key="1">
    <citation type="journal article" date="2014" name="Int. J. Syst. Evol. Microbiol.">
        <title>Complete genome sequence of Corynebacterium casei LMG S-19264T (=DSM 44701T), isolated from a smear-ripened cheese.</title>
        <authorList>
            <consortium name="US DOE Joint Genome Institute (JGI-PGF)"/>
            <person name="Walter F."/>
            <person name="Albersmeier A."/>
            <person name="Kalinowski J."/>
            <person name="Ruckert C."/>
        </authorList>
    </citation>
    <scope>NUCLEOTIDE SEQUENCE</scope>
    <source>
        <strain evidence="8">KCTC 42650</strain>
    </source>
</reference>
<dbReference type="PRINTS" id="PR00455">
    <property type="entry name" value="HTHTETR"/>
</dbReference>
<feature type="DNA-binding region" description="H-T-H motif" evidence="5">
    <location>
        <begin position="41"/>
        <end position="60"/>
    </location>
</feature>
<keyword evidence="1" id="KW-0678">Repressor</keyword>
<evidence type="ECO:0000256" key="6">
    <source>
        <dbReference type="SAM" id="MobiDB-lite"/>
    </source>
</evidence>